<sequence length="391" mass="45766">MAFLLEELTNNTAWRYFRTEYFRLVVPLTTEWYPVDETVERSPEREGIDCLAFSKITPKGYQERLEYHSHIDVPPGIMDCGGSLDTSGERDNPRAGGRSKNLPKWVSDFSDPPNTLFPRDSISVRLILEQLFSVTPRMTESGPVVDVSQIGFLKAWYTTYNVWRRLNDFVIKIMGYMESIPVEPLWPEGQNPIVDQRFRQTRIFRREVIGYEKYFNEKFGGALLSTTDLIADPEWVEEAVRMYAHRWNNAPDPFVLYRVMVMAVARGVLSLMMDMFADISVKANNMAMRYVDDATRSTDPQNKLENTAKWAIPDHRRFNKEEVLRSWPEWTNGVYEITAWPVPEEELADAVRRILVEKYIEERINADNPFPWRGSIRYFTEEISESEVYLY</sequence>
<comment type="caution">
    <text evidence="2">The sequence shown here is derived from an EMBL/GenBank/DDBJ whole genome shotgun (WGS) entry which is preliminary data.</text>
</comment>
<protein>
    <submittedName>
        <fullName evidence="2">Uncharacterized protein</fullName>
    </submittedName>
</protein>
<organism evidence="2 3">
    <name type="scientific">Dactylellina haptotyla (strain CBS 200.50)</name>
    <name type="common">Nematode-trapping fungus</name>
    <name type="synonym">Monacrosporium haptotylum</name>
    <dbReference type="NCBI Taxonomy" id="1284197"/>
    <lineage>
        <taxon>Eukaryota</taxon>
        <taxon>Fungi</taxon>
        <taxon>Dikarya</taxon>
        <taxon>Ascomycota</taxon>
        <taxon>Pezizomycotina</taxon>
        <taxon>Orbiliomycetes</taxon>
        <taxon>Orbiliales</taxon>
        <taxon>Orbiliaceae</taxon>
        <taxon>Dactylellina</taxon>
    </lineage>
</organism>
<dbReference type="HOGENOM" id="CLU_706011_0_0_1"/>
<accession>S8AE18</accession>
<dbReference type="Proteomes" id="UP000015100">
    <property type="component" value="Unassembled WGS sequence"/>
</dbReference>
<dbReference type="OrthoDB" id="5394249at2759"/>
<name>S8AE18_DACHA</name>
<evidence type="ECO:0000313" key="2">
    <source>
        <dbReference type="EMBL" id="EPS39321.1"/>
    </source>
</evidence>
<reference evidence="2 3" key="1">
    <citation type="journal article" date="2013" name="PLoS Genet.">
        <title>Genomic mechanisms accounting for the adaptation to parasitism in nematode-trapping fungi.</title>
        <authorList>
            <person name="Meerupati T."/>
            <person name="Andersson K.M."/>
            <person name="Friman E."/>
            <person name="Kumar D."/>
            <person name="Tunlid A."/>
            <person name="Ahren D."/>
        </authorList>
    </citation>
    <scope>NUCLEOTIDE SEQUENCE [LARGE SCALE GENOMIC DNA]</scope>
    <source>
        <strain evidence="2 3">CBS 200.50</strain>
    </source>
</reference>
<dbReference type="OMA" id="NPFPWRG"/>
<reference evidence="3" key="2">
    <citation type="submission" date="2013-04" db="EMBL/GenBank/DDBJ databases">
        <title>Genomic mechanisms accounting for the adaptation to parasitism in nematode-trapping fungi.</title>
        <authorList>
            <person name="Ahren D.G."/>
        </authorList>
    </citation>
    <scope>NUCLEOTIDE SEQUENCE [LARGE SCALE GENOMIC DNA]</scope>
    <source>
        <strain evidence="3">CBS 200.50</strain>
    </source>
</reference>
<proteinExistence type="predicted"/>
<evidence type="ECO:0000313" key="3">
    <source>
        <dbReference type="Proteomes" id="UP000015100"/>
    </source>
</evidence>
<keyword evidence="3" id="KW-1185">Reference proteome</keyword>
<gene>
    <name evidence="2" type="ORF">H072_6926</name>
</gene>
<dbReference type="AlphaFoldDB" id="S8AE18"/>
<evidence type="ECO:0000256" key="1">
    <source>
        <dbReference type="SAM" id="MobiDB-lite"/>
    </source>
</evidence>
<feature type="region of interest" description="Disordered" evidence="1">
    <location>
        <begin position="81"/>
        <end position="103"/>
    </location>
</feature>
<dbReference type="EMBL" id="AQGS01000479">
    <property type="protein sequence ID" value="EPS39321.1"/>
    <property type="molecule type" value="Genomic_DNA"/>
</dbReference>